<comment type="caution">
    <text evidence="2">The sequence shown here is derived from an EMBL/GenBank/DDBJ whole genome shotgun (WGS) entry which is preliminary data.</text>
</comment>
<evidence type="ECO:0000313" key="3">
    <source>
        <dbReference type="Proteomes" id="UP000444721"/>
    </source>
</evidence>
<keyword evidence="3" id="KW-1185">Reference proteome</keyword>
<gene>
    <name evidence="2" type="ORF">FDP41_001294</name>
</gene>
<protein>
    <submittedName>
        <fullName evidence="2">Uncharacterized protein</fullName>
    </submittedName>
</protein>
<dbReference type="OrthoDB" id="10263243at2759"/>
<reference evidence="2 3" key="1">
    <citation type="journal article" date="2019" name="Sci. Rep.">
        <title>Nanopore sequencing improves the draft genome of the human pathogenic amoeba Naegleria fowleri.</title>
        <authorList>
            <person name="Liechti N."/>
            <person name="Schurch N."/>
            <person name="Bruggmann R."/>
            <person name="Wittwer M."/>
        </authorList>
    </citation>
    <scope>NUCLEOTIDE SEQUENCE [LARGE SCALE GENOMIC DNA]</scope>
    <source>
        <strain evidence="2 3">ATCC 30894</strain>
    </source>
</reference>
<dbReference type="AlphaFoldDB" id="A0A6A5BWD7"/>
<dbReference type="Proteomes" id="UP000444721">
    <property type="component" value="Unassembled WGS sequence"/>
</dbReference>
<dbReference type="VEuPathDB" id="AmoebaDB:NF0128040"/>
<sequence length="465" mass="50596">MTSLDFAASNHLATGSNGLSSFDFDSSTPIHSVSNHIFDSSSSTSTHPPSSSTTTGVVASSTSTATTTTFEDTLYSPISEKEGNKYYKGFKRTHKSQNGQVLREQMFWIGDFIQFSIVSNPNEPPNVHEGRILSIYTCTLFPNIKKCKVQMLHTQPQLKGELGLLGMDSLPKENSARRFMTNSEGEIFLHTIIGRVFVVRDAKELKERCGFYVKDDPHVNTLDQDCYSMTRLFNSNPNSNSTSILNPNTHSNPNNSNNSSSSNVVQLRPQISISDSTPHLTFSWTMKDFKTSSTSLYNYYTSCVIRGESHTTPNNTHSSGGGGGSCHGMVLLSVGNVCTLEVRSSCATTTTTATPPFMNQSSSLTSMLPSSQTTSATTSATTSTTTPSIHPVKILMGRISKMFEEKSNTFAKYFAIEEIQVNSSSSSSGGSSNNGSNRKVSMMSYTGCVKTVSIHDILSVKKQLL</sequence>
<evidence type="ECO:0000313" key="2">
    <source>
        <dbReference type="EMBL" id="KAF0979626.1"/>
    </source>
</evidence>
<feature type="compositionally biased region" description="Low complexity" evidence="1">
    <location>
        <begin position="40"/>
        <end position="62"/>
    </location>
</feature>
<organism evidence="2 3">
    <name type="scientific">Naegleria fowleri</name>
    <name type="common">Brain eating amoeba</name>
    <dbReference type="NCBI Taxonomy" id="5763"/>
    <lineage>
        <taxon>Eukaryota</taxon>
        <taxon>Discoba</taxon>
        <taxon>Heterolobosea</taxon>
        <taxon>Tetramitia</taxon>
        <taxon>Eutetramitia</taxon>
        <taxon>Vahlkampfiidae</taxon>
        <taxon>Naegleria</taxon>
    </lineage>
</organism>
<feature type="compositionally biased region" description="Low complexity" evidence="1">
    <location>
        <begin position="246"/>
        <end position="263"/>
    </location>
</feature>
<dbReference type="VEuPathDB" id="AmoebaDB:NfTy_030410"/>
<accession>A0A6A5BWD7</accession>
<proteinExistence type="predicted"/>
<feature type="region of interest" description="Disordered" evidence="1">
    <location>
        <begin position="38"/>
        <end position="62"/>
    </location>
</feature>
<dbReference type="EMBL" id="VFQX01000023">
    <property type="protein sequence ID" value="KAF0979626.1"/>
    <property type="molecule type" value="Genomic_DNA"/>
</dbReference>
<name>A0A6A5BWD7_NAEFO</name>
<feature type="region of interest" description="Disordered" evidence="1">
    <location>
        <begin position="350"/>
        <end position="387"/>
    </location>
</feature>
<dbReference type="VEuPathDB" id="AmoebaDB:FDP41_001294"/>
<dbReference type="RefSeq" id="XP_044564339.1">
    <property type="nucleotide sequence ID" value="XM_044703514.1"/>
</dbReference>
<dbReference type="GeneID" id="68108512"/>
<dbReference type="OMA" id="REQMFWI"/>
<evidence type="ECO:0000256" key="1">
    <source>
        <dbReference type="SAM" id="MobiDB-lite"/>
    </source>
</evidence>
<feature type="region of interest" description="Disordered" evidence="1">
    <location>
        <begin position="238"/>
        <end position="265"/>
    </location>
</feature>